<protein>
    <recommendedName>
        <fullName evidence="2">histidine kinase</fullName>
        <ecNumber evidence="2">2.7.13.3</ecNumber>
    </recommendedName>
</protein>
<dbReference type="InterPro" id="IPR001789">
    <property type="entry name" value="Sig_transdc_resp-reg_receiver"/>
</dbReference>
<sequence>MATADADMDHILCVDDEPGLADLVGKQLELKGDCIVATGVTCPEAALDYLAGHAVDAIVSDFDMPAMTGLDLLESVRADYPSLPFILYTGKGSEEIASEAIRMGVTEYMQKETGTDQYSVLVNRVQNAVRRYRAEDQVDTERSRFQGVFEQASDAMIIASNDGTYLDVNAAACELFGRSEEELLGRTAADFTIEDFDFDTVWDSFRENETDHGVFPVRRPDGSIRIAQYAATANIVPGKHLSVLRDITQRREYEKQIRQEQERLQEFAGVLSHDLKNPVAVAHGHIDLLKEHVTDEQADALSEVEDAVSRIDHIIDDVLSLSQQDGIETEMTPVAVSAVATDVWQRVQNGRANATIKDGVSVRADEGLVERLLTNLFRNAIEHGGATVSIEFGGLESGDGFYVQDDGPGIPLDAREEVFEWKYSTKNGGTGIGLKSIQQIVESHGWTITITESTTGGARFEIVT</sequence>
<dbReference type="InterPro" id="IPR036097">
    <property type="entry name" value="HisK_dim/P_sf"/>
</dbReference>
<dbReference type="CDD" id="cd00156">
    <property type="entry name" value="REC"/>
    <property type="match status" value="1"/>
</dbReference>
<feature type="domain" description="Response regulatory" evidence="9">
    <location>
        <begin position="10"/>
        <end position="126"/>
    </location>
</feature>
<dbReference type="Pfam" id="PF02518">
    <property type="entry name" value="HATPase_c"/>
    <property type="match status" value="1"/>
</dbReference>
<feature type="domain" description="Histidine kinase" evidence="8">
    <location>
        <begin position="270"/>
        <end position="464"/>
    </location>
</feature>
<dbReference type="CDD" id="cd00082">
    <property type="entry name" value="HisKA"/>
    <property type="match status" value="1"/>
</dbReference>
<evidence type="ECO:0000259" key="8">
    <source>
        <dbReference type="PROSITE" id="PS50109"/>
    </source>
</evidence>
<dbReference type="SUPFAM" id="SSF55874">
    <property type="entry name" value="ATPase domain of HSP90 chaperone/DNA topoisomerase II/histidine kinase"/>
    <property type="match status" value="1"/>
</dbReference>
<proteinExistence type="predicted"/>
<dbReference type="Gene3D" id="3.30.450.20">
    <property type="entry name" value="PAS domain"/>
    <property type="match status" value="1"/>
</dbReference>
<accession>A0A3N6LKZ2</accession>
<dbReference type="CDD" id="cd00075">
    <property type="entry name" value="HATPase"/>
    <property type="match status" value="1"/>
</dbReference>
<dbReference type="InterPro" id="IPR050736">
    <property type="entry name" value="Sensor_HK_Regulatory"/>
</dbReference>
<evidence type="ECO:0000256" key="4">
    <source>
        <dbReference type="ARBA" id="ARBA00022679"/>
    </source>
</evidence>
<dbReference type="Gene3D" id="3.30.565.10">
    <property type="entry name" value="Histidine kinase-like ATPase, C-terminal domain"/>
    <property type="match status" value="1"/>
</dbReference>
<comment type="catalytic activity">
    <reaction evidence="1">
        <text>ATP + protein L-histidine = ADP + protein N-phospho-L-histidine.</text>
        <dbReference type="EC" id="2.7.13.3"/>
    </reaction>
</comment>
<name>A0A3N6LKZ2_NATCH</name>
<evidence type="ECO:0000313" key="11">
    <source>
        <dbReference type="EMBL" id="RQG89553.1"/>
    </source>
</evidence>
<dbReference type="InterPro" id="IPR035965">
    <property type="entry name" value="PAS-like_dom_sf"/>
</dbReference>
<feature type="modified residue" description="4-aspartylphosphate" evidence="7">
    <location>
        <position position="61"/>
    </location>
</feature>
<gene>
    <name evidence="11" type="ORF">EA473_21855</name>
</gene>
<keyword evidence="3 7" id="KW-0597">Phosphoprotein</keyword>
<dbReference type="InterPro" id="IPR000014">
    <property type="entry name" value="PAS"/>
</dbReference>
<keyword evidence="6" id="KW-0902">Two-component regulatory system</keyword>
<dbReference type="SMART" id="SM00448">
    <property type="entry name" value="REC"/>
    <property type="match status" value="1"/>
</dbReference>
<dbReference type="InterPro" id="IPR004358">
    <property type="entry name" value="Sig_transdc_His_kin-like_C"/>
</dbReference>
<evidence type="ECO:0000256" key="2">
    <source>
        <dbReference type="ARBA" id="ARBA00012438"/>
    </source>
</evidence>
<dbReference type="InterPro" id="IPR003594">
    <property type="entry name" value="HATPase_dom"/>
</dbReference>
<dbReference type="PANTHER" id="PTHR43711:SF1">
    <property type="entry name" value="HISTIDINE KINASE 1"/>
    <property type="match status" value="1"/>
</dbReference>
<dbReference type="RefSeq" id="WP_124197653.1">
    <property type="nucleotide sequence ID" value="NZ_REGA01000035.1"/>
</dbReference>
<dbReference type="PROSITE" id="PS50112">
    <property type="entry name" value="PAS"/>
    <property type="match status" value="1"/>
</dbReference>
<dbReference type="SMART" id="SM00387">
    <property type="entry name" value="HATPase_c"/>
    <property type="match status" value="1"/>
</dbReference>
<dbReference type="CDD" id="cd00130">
    <property type="entry name" value="PAS"/>
    <property type="match status" value="1"/>
</dbReference>
<evidence type="ECO:0000256" key="5">
    <source>
        <dbReference type="ARBA" id="ARBA00022777"/>
    </source>
</evidence>
<dbReference type="Proteomes" id="UP000282323">
    <property type="component" value="Unassembled WGS sequence"/>
</dbReference>
<dbReference type="GO" id="GO:0000155">
    <property type="term" value="F:phosphorelay sensor kinase activity"/>
    <property type="evidence" value="ECO:0007669"/>
    <property type="project" value="InterPro"/>
</dbReference>
<dbReference type="PROSITE" id="PS50109">
    <property type="entry name" value="HIS_KIN"/>
    <property type="match status" value="1"/>
</dbReference>
<dbReference type="SMART" id="SM00091">
    <property type="entry name" value="PAS"/>
    <property type="match status" value="1"/>
</dbReference>
<evidence type="ECO:0000256" key="1">
    <source>
        <dbReference type="ARBA" id="ARBA00000085"/>
    </source>
</evidence>
<keyword evidence="4" id="KW-0808">Transferase</keyword>
<dbReference type="InterPro" id="IPR003661">
    <property type="entry name" value="HisK_dim/P_dom"/>
</dbReference>
<dbReference type="InterPro" id="IPR005467">
    <property type="entry name" value="His_kinase_dom"/>
</dbReference>
<dbReference type="SUPFAM" id="SSF52172">
    <property type="entry name" value="CheY-like"/>
    <property type="match status" value="1"/>
</dbReference>
<dbReference type="EC" id="2.7.13.3" evidence="2"/>
<evidence type="ECO:0000259" key="9">
    <source>
        <dbReference type="PROSITE" id="PS50110"/>
    </source>
</evidence>
<dbReference type="PRINTS" id="PR00344">
    <property type="entry name" value="BCTRLSENSOR"/>
</dbReference>
<dbReference type="SUPFAM" id="SSF47384">
    <property type="entry name" value="Homodimeric domain of signal transducing histidine kinase"/>
    <property type="match status" value="1"/>
</dbReference>
<dbReference type="AlphaFoldDB" id="A0A3N6LKZ2"/>
<evidence type="ECO:0000256" key="3">
    <source>
        <dbReference type="ARBA" id="ARBA00022553"/>
    </source>
</evidence>
<keyword evidence="5" id="KW-0418">Kinase</keyword>
<dbReference type="OrthoDB" id="230688at2157"/>
<evidence type="ECO:0000256" key="7">
    <source>
        <dbReference type="PROSITE-ProRule" id="PRU00169"/>
    </source>
</evidence>
<dbReference type="Pfam" id="PF00072">
    <property type="entry name" value="Response_reg"/>
    <property type="match status" value="1"/>
</dbReference>
<dbReference type="PANTHER" id="PTHR43711">
    <property type="entry name" value="TWO-COMPONENT HISTIDINE KINASE"/>
    <property type="match status" value="1"/>
</dbReference>
<dbReference type="Gene3D" id="1.10.287.130">
    <property type="match status" value="1"/>
</dbReference>
<organism evidence="11 12">
    <name type="scientific">Natrarchaeobius chitinivorans</name>
    <dbReference type="NCBI Taxonomy" id="1679083"/>
    <lineage>
        <taxon>Archaea</taxon>
        <taxon>Methanobacteriati</taxon>
        <taxon>Methanobacteriota</taxon>
        <taxon>Stenosarchaea group</taxon>
        <taxon>Halobacteria</taxon>
        <taxon>Halobacteriales</taxon>
        <taxon>Natrialbaceae</taxon>
        <taxon>Natrarchaeobius</taxon>
    </lineage>
</organism>
<evidence type="ECO:0000259" key="10">
    <source>
        <dbReference type="PROSITE" id="PS50112"/>
    </source>
</evidence>
<dbReference type="Pfam" id="PF13188">
    <property type="entry name" value="PAS_8"/>
    <property type="match status" value="1"/>
</dbReference>
<evidence type="ECO:0000313" key="12">
    <source>
        <dbReference type="Proteomes" id="UP000282323"/>
    </source>
</evidence>
<dbReference type="EMBL" id="REGA01000035">
    <property type="protein sequence ID" value="RQG89553.1"/>
    <property type="molecule type" value="Genomic_DNA"/>
</dbReference>
<dbReference type="SMART" id="SM00388">
    <property type="entry name" value="HisKA"/>
    <property type="match status" value="1"/>
</dbReference>
<keyword evidence="12" id="KW-1185">Reference proteome</keyword>
<dbReference type="SUPFAM" id="SSF55785">
    <property type="entry name" value="PYP-like sensor domain (PAS domain)"/>
    <property type="match status" value="1"/>
</dbReference>
<dbReference type="Gene3D" id="3.40.50.2300">
    <property type="match status" value="1"/>
</dbReference>
<feature type="domain" description="PAS" evidence="10">
    <location>
        <begin position="141"/>
        <end position="187"/>
    </location>
</feature>
<reference evidence="11 12" key="1">
    <citation type="submission" date="2018-10" db="EMBL/GenBank/DDBJ databases">
        <title>Natrarchaeobius chitinivorans gen. nov., sp. nov., and Natrarchaeobius haloalkaliphilus sp. nov., alkaliphilic, chitin-utilizing haloarchaea from hypersaline alkaline lakes.</title>
        <authorList>
            <person name="Sorokin D.Y."/>
            <person name="Elcheninov A.G."/>
            <person name="Kostrikina N.A."/>
            <person name="Bale N.J."/>
            <person name="Sinninghe Damste J.S."/>
            <person name="Khijniak T.V."/>
            <person name="Kublanov I.V."/>
            <person name="Toshchakov S.V."/>
        </authorList>
    </citation>
    <scope>NUCLEOTIDE SEQUENCE [LARGE SCALE GENOMIC DNA]</scope>
    <source>
        <strain evidence="11 12">AArcht4T</strain>
    </source>
</reference>
<dbReference type="Pfam" id="PF00512">
    <property type="entry name" value="HisKA"/>
    <property type="match status" value="1"/>
</dbReference>
<dbReference type="PROSITE" id="PS50110">
    <property type="entry name" value="RESPONSE_REGULATORY"/>
    <property type="match status" value="1"/>
</dbReference>
<dbReference type="InterPro" id="IPR011006">
    <property type="entry name" value="CheY-like_superfamily"/>
</dbReference>
<evidence type="ECO:0000256" key="6">
    <source>
        <dbReference type="ARBA" id="ARBA00023012"/>
    </source>
</evidence>
<dbReference type="InterPro" id="IPR036890">
    <property type="entry name" value="HATPase_C_sf"/>
</dbReference>
<comment type="caution">
    <text evidence="11">The sequence shown here is derived from an EMBL/GenBank/DDBJ whole genome shotgun (WGS) entry which is preliminary data.</text>
</comment>
<dbReference type="NCBIfam" id="TIGR00229">
    <property type="entry name" value="sensory_box"/>
    <property type="match status" value="1"/>
</dbReference>